<proteinExistence type="predicted"/>
<organism evidence="1 2">
    <name type="scientific">Arctium lappa</name>
    <name type="common">Greater burdock</name>
    <name type="synonym">Lappa major</name>
    <dbReference type="NCBI Taxonomy" id="4217"/>
    <lineage>
        <taxon>Eukaryota</taxon>
        <taxon>Viridiplantae</taxon>
        <taxon>Streptophyta</taxon>
        <taxon>Embryophyta</taxon>
        <taxon>Tracheophyta</taxon>
        <taxon>Spermatophyta</taxon>
        <taxon>Magnoliopsida</taxon>
        <taxon>eudicotyledons</taxon>
        <taxon>Gunneridae</taxon>
        <taxon>Pentapetalae</taxon>
        <taxon>asterids</taxon>
        <taxon>campanulids</taxon>
        <taxon>Asterales</taxon>
        <taxon>Asteraceae</taxon>
        <taxon>Carduoideae</taxon>
        <taxon>Cardueae</taxon>
        <taxon>Arctiinae</taxon>
        <taxon>Arctium</taxon>
    </lineage>
</organism>
<evidence type="ECO:0000313" key="2">
    <source>
        <dbReference type="Proteomes" id="UP001055879"/>
    </source>
</evidence>
<dbReference type="Proteomes" id="UP001055879">
    <property type="component" value="Linkage Group LG03"/>
</dbReference>
<protein>
    <submittedName>
        <fullName evidence="1">Uncharacterized protein</fullName>
    </submittedName>
</protein>
<dbReference type="EMBL" id="CM042049">
    <property type="protein sequence ID" value="KAI3747624.1"/>
    <property type="molecule type" value="Genomic_DNA"/>
</dbReference>
<gene>
    <name evidence="1" type="ORF">L6452_10152</name>
</gene>
<reference evidence="1 2" key="2">
    <citation type="journal article" date="2022" name="Mol. Ecol. Resour.">
        <title>The genomes of chicory, endive, great burdock and yacon provide insights into Asteraceae paleo-polyploidization history and plant inulin production.</title>
        <authorList>
            <person name="Fan W."/>
            <person name="Wang S."/>
            <person name="Wang H."/>
            <person name="Wang A."/>
            <person name="Jiang F."/>
            <person name="Liu H."/>
            <person name="Zhao H."/>
            <person name="Xu D."/>
            <person name="Zhang Y."/>
        </authorList>
    </citation>
    <scope>NUCLEOTIDE SEQUENCE [LARGE SCALE GENOMIC DNA]</scope>
    <source>
        <strain evidence="2">cv. Niubang</strain>
    </source>
</reference>
<name>A0ACB9DLT5_ARCLA</name>
<evidence type="ECO:0000313" key="1">
    <source>
        <dbReference type="EMBL" id="KAI3747624.1"/>
    </source>
</evidence>
<keyword evidence="2" id="KW-1185">Reference proteome</keyword>
<sequence>MYASLLLANVGIHGCPREGFGLVVPAGGTTEMGEAVKLENFMEWATALGISDSPFINVDEDGLQGPNHPQPSSCLGKSLSISNFPNAGGRGLCAVRDLQKGQLILRVPKSALMTSQTLILNDHRLSISVPKCSLSSTQILTVALLNEVAKGKRSWWHPYLTQFPSNYDILSSFDQFEIQALQLDDATWAAEKALEKAKMEWKSATTIMEELKFKPHYMSFKAWIWASASISSRTMHIPWDAAGCFCPVGDLFNYAAPGEEQVLIGDFTAADTGARLDGEQSDAQSLRLTDGVFEEESAAYCFYARRNYRKGEQVLLSYGTYTNLELLEHYGFILDENPNDKSYIPLPPDLHSLCSWPGDSLYIQQNGKPSFALLSAMRLWTTPTHLQKSVRHLAYSGSPVSTVNEIIVMEWLVKECRLVLKSLTSIEEDKSLLSVMDKEFESAMEAKSALLGLTDETYAFLKNNGLLNDEIIDLPRKAIRSLDKWKLAIRWRVKYKMMLCDCISYCTRVINDLP</sequence>
<reference evidence="2" key="1">
    <citation type="journal article" date="2022" name="Mol. Ecol. Resour.">
        <title>The genomes of chicory, endive, great burdock and yacon provide insights into Asteraceae palaeo-polyploidization history and plant inulin production.</title>
        <authorList>
            <person name="Fan W."/>
            <person name="Wang S."/>
            <person name="Wang H."/>
            <person name="Wang A."/>
            <person name="Jiang F."/>
            <person name="Liu H."/>
            <person name="Zhao H."/>
            <person name="Xu D."/>
            <person name="Zhang Y."/>
        </authorList>
    </citation>
    <scope>NUCLEOTIDE SEQUENCE [LARGE SCALE GENOMIC DNA]</scope>
    <source>
        <strain evidence="2">cv. Niubang</strain>
    </source>
</reference>
<accession>A0ACB9DLT5</accession>
<comment type="caution">
    <text evidence="1">The sequence shown here is derived from an EMBL/GenBank/DDBJ whole genome shotgun (WGS) entry which is preliminary data.</text>
</comment>